<dbReference type="RefSeq" id="WP_124216648.1">
    <property type="nucleotide sequence ID" value="NZ_JAHLNX010000059.1"/>
</dbReference>
<evidence type="ECO:0000313" key="3">
    <source>
        <dbReference type="EMBL" id="RMX24349.1"/>
    </source>
</evidence>
<dbReference type="Pfam" id="PF08862">
    <property type="entry name" value="DUF1829"/>
    <property type="match status" value="1"/>
</dbReference>
<dbReference type="AlphaFoldDB" id="A0A3M6S9J2"/>
<feature type="domain" description="DUF1828" evidence="1">
    <location>
        <begin position="3"/>
        <end position="75"/>
    </location>
</feature>
<gene>
    <name evidence="3" type="ORF">C5O77_10375</name>
</gene>
<feature type="domain" description="DUF1829" evidence="2">
    <location>
        <begin position="114"/>
        <end position="206"/>
    </location>
</feature>
<dbReference type="EMBL" id="PTLS01000055">
    <property type="protein sequence ID" value="RMX24349.1"/>
    <property type="molecule type" value="Genomic_DNA"/>
</dbReference>
<accession>A0A3M6S9J2</accession>
<evidence type="ECO:0000259" key="1">
    <source>
        <dbReference type="Pfam" id="PF08861"/>
    </source>
</evidence>
<comment type="caution">
    <text evidence="3">The sequence shown here is derived from an EMBL/GenBank/DDBJ whole genome shotgun (WGS) entry which is preliminary data.</text>
</comment>
<name>A0A3M6S9J2_LIMRT</name>
<dbReference type="InterPro" id="IPR014960">
    <property type="entry name" value="DUF1828"/>
</dbReference>
<dbReference type="Proteomes" id="UP000276940">
    <property type="component" value="Unassembled WGS sequence"/>
</dbReference>
<reference evidence="3 4" key="1">
    <citation type="journal article" date="2018" name="J Appl Environ Microbiol">
        <title>The gut symbionts Lactobacillus reuteri R2lc and 2010 encode a polyketide synthase cluster that activates the mammalian aryl-hydrocarbon receptor.</title>
        <authorList>
            <person name="Ozcam M."/>
            <person name="Roos S."/>
            <person name="Van Pijkeren J.P."/>
        </authorList>
    </citation>
    <scope>NUCLEOTIDE SEQUENCE [LARGE SCALE GENOMIC DNA]</scope>
    <source>
        <strain evidence="3 4">R2lc</strain>
    </source>
</reference>
<evidence type="ECO:0008006" key="5">
    <source>
        <dbReference type="Google" id="ProtNLM"/>
    </source>
</evidence>
<proteinExistence type="predicted"/>
<protein>
    <recommendedName>
        <fullName evidence="5">DUF1828 domain-containing protein</fullName>
    </recommendedName>
</protein>
<dbReference type="InterPro" id="IPR014961">
    <property type="entry name" value="DUF1829"/>
</dbReference>
<evidence type="ECO:0000259" key="2">
    <source>
        <dbReference type="Pfam" id="PF08862"/>
    </source>
</evidence>
<organism evidence="3 4">
    <name type="scientific">Limosilactobacillus reuteri</name>
    <name type="common">Lactobacillus reuteri</name>
    <dbReference type="NCBI Taxonomy" id="1598"/>
    <lineage>
        <taxon>Bacteria</taxon>
        <taxon>Bacillati</taxon>
        <taxon>Bacillota</taxon>
        <taxon>Bacilli</taxon>
        <taxon>Lactobacillales</taxon>
        <taxon>Lactobacillaceae</taxon>
        <taxon>Limosilactobacillus</taxon>
    </lineage>
</organism>
<dbReference type="Pfam" id="PF08861">
    <property type="entry name" value="DUF1828"/>
    <property type="match status" value="1"/>
</dbReference>
<sequence>MTPNNKIKLIDDGWTLNNLEEHEVNIRRSKTRRKIFENEVTSYGVVVSDDELSLTASKSKFPEAKHRLLQAILFVNNMFMLSSTNTTNVFLEDLKIFFETNNIRATQSVSFLENSGLSHKFDFLISGFKDIPTRLIKTLSVSRNDSVFAKSILIDITQTRLIRDDLTKYYVFINDCSKENTRVNVNPDIITLFNQNDIIPVKYSERNKFIKELAM</sequence>
<evidence type="ECO:0000313" key="4">
    <source>
        <dbReference type="Proteomes" id="UP000276940"/>
    </source>
</evidence>